<protein>
    <submittedName>
        <fullName evidence="1">Ribosomally synthesized peptide with SipW-like signal peptide</fullName>
    </submittedName>
</protein>
<name>A0ABU0P3H6_9MICO</name>
<accession>A0ABU0P3H6</accession>
<evidence type="ECO:0000313" key="1">
    <source>
        <dbReference type="EMBL" id="MDQ0641890.1"/>
    </source>
</evidence>
<organism evidence="1 2">
    <name type="scientific">Microbacterium murale</name>
    <dbReference type="NCBI Taxonomy" id="1081040"/>
    <lineage>
        <taxon>Bacteria</taxon>
        <taxon>Bacillati</taxon>
        <taxon>Actinomycetota</taxon>
        <taxon>Actinomycetes</taxon>
        <taxon>Micrococcales</taxon>
        <taxon>Microbacteriaceae</taxon>
        <taxon>Microbacterium</taxon>
    </lineage>
</organism>
<proteinExistence type="predicted"/>
<dbReference type="EMBL" id="JAUSXK010000001">
    <property type="protein sequence ID" value="MDQ0641890.1"/>
    <property type="molecule type" value="Genomic_DNA"/>
</dbReference>
<sequence length="182" mass="18320">MEASRRNKIYAVLAGGLVLGVGAAVTLAAWNDSEFATGTFTAGSFDLQGSTDGTSGWASHDTDPGATLDFTVDADNLAPEDSVYALYSIRLVGTTDGDLTNVAPATAGANAANLTAETRLITGTTCDATTFAAGSATLPTTIAAGTASTAVPINYCLEVTAGTDLVQGAEGTVTWQWTAASQ</sequence>
<evidence type="ECO:0000313" key="2">
    <source>
        <dbReference type="Proteomes" id="UP001239085"/>
    </source>
</evidence>
<dbReference type="InterPro" id="IPR023833">
    <property type="entry name" value="Signal_pept_SipW-depend-type"/>
</dbReference>
<reference evidence="1 2" key="1">
    <citation type="submission" date="2023-07" db="EMBL/GenBank/DDBJ databases">
        <title>Comparative genomics of wheat-associated soil bacteria to identify genetic determinants of phenazine resistance.</title>
        <authorList>
            <person name="Mouncey N."/>
        </authorList>
    </citation>
    <scope>NUCLEOTIDE SEQUENCE [LARGE SCALE GENOMIC DNA]</scope>
    <source>
        <strain evidence="1 2">W2I7</strain>
    </source>
</reference>
<gene>
    <name evidence="1" type="ORF">QFZ46_000050</name>
</gene>
<keyword evidence="2" id="KW-1185">Reference proteome</keyword>
<comment type="caution">
    <text evidence="1">The sequence shown here is derived from an EMBL/GenBank/DDBJ whole genome shotgun (WGS) entry which is preliminary data.</text>
</comment>
<dbReference type="Proteomes" id="UP001239085">
    <property type="component" value="Unassembled WGS sequence"/>
</dbReference>
<dbReference type="NCBIfam" id="TIGR04088">
    <property type="entry name" value="cognate_SipW"/>
    <property type="match status" value="1"/>
</dbReference>